<feature type="transmembrane region" description="Helical" evidence="6">
    <location>
        <begin position="259"/>
        <end position="283"/>
    </location>
</feature>
<keyword evidence="4 6" id="KW-1133">Transmembrane helix</keyword>
<feature type="transmembrane region" description="Helical" evidence="6">
    <location>
        <begin position="226"/>
        <end position="247"/>
    </location>
</feature>
<keyword evidence="2" id="KW-1003">Cell membrane</keyword>
<keyword evidence="5 6" id="KW-0472">Membrane</keyword>
<dbReference type="PANTHER" id="PTHR30250:SF26">
    <property type="entry name" value="PSMA PROTEIN"/>
    <property type="match status" value="1"/>
</dbReference>
<feature type="transmembrane region" description="Helical" evidence="6">
    <location>
        <begin position="459"/>
        <end position="483"/>
    </location>
</feature>
<evidence type="ECO:0000256" key="5">
    <source>
        <dbReference type="ARBA" id="ARBA00023136"/>
    </source>
</evidence>
<comment type="subcellular location">
    <subcellularLocation>
        <location evidence="1">Cell membrane</location>
        <topology evidence="1">Multi-pass membrane protein</topology>
    </subcellularLocation>
</comment>
<gene>
    <name evidence="7" type="primary">wzx</name>
</gene>
<feature type="transmembrane region" description="Helical" evidence="6">
    <location>
        <begin position="380"/>
        <end position="398"/>
    </location>
</feature>
<feature type="transmembrane region" description="Helical" evidence="6">
    <location>
        <begin position="87"/>
        <end position="107"/>
    </location>
</feature>
<dbReference type="AlphaFoldDB" id="B3FN78"/>
<organism evidence="7">
    <name type="scientific">Aeromonas hydrophila</name>
    <dbReference type="NCBI Taxonomy" id="644"/>
    <lineage>
        <taxon>Bacteria</taxon>
        <taxon>Pseudomonadati</taxon>
        <taxon>Pseudomonadota</taxon>
        <taxon>Gammaproteobacteria</taxon>
        <taxon>Aeromonadales</taxon>
        <taxon>Aeromonadaceae</taxon>
        <taxon>Aeromonas</taxon>
    </lineage>
</organism>
<dbReference type="PANTHER" id="PTHR30250">
    <property type="entry name" value="PST FAMILY PREDICTED COLANIC ACID TRANSPORTER"/>
    <property type="match status" value="1"/>
</dbReference>
<keyword evidence="3 6" id="KW-0812">Transmembrane</keyword>
<feature type="transmembrane region" description="Helical" evidence="6">
    <location>
        <begin position="187"/>
        <end position="206"/>
    </location>
</feature>
<accession>B3FN78</accession>
<evidence type="ECO:0000313" key="7">
    <source>
        <dbReference type="EMBL" id="ABX39500.1"/>
    </source>
</evidence>
<protein>
    <submittedName>
        <fullName evidence="7">Wzx</fullName>
    </submittedName>
</protein>
<evidence type="ECO:0000256" key="3">
    <source>
        <dbReference type="ARBA" id="ARBA00022692"/>
    </source>
</evidence>
<reference evidence="7" key="2">
    <citation type="submission" date="2010-10" db="EMBL/GenBank/DDBJ databases">
        <authorList>
            <person name="Jimenez N."/>
            <person name="Canals R."/>
            <person name="Salo M.T."/>
            <person name="Vilches S."/>
            <person name="Merino S."/>
            <person name="Tomas J.M."/>
        </authorList>
    </citation>
    <scope>NUCLEOTIDE SEQUENCE</scope>
    <source>
        <strain evidence="7">AH-3</strain>
    </source>
</reference>
<feature type="transmembrane region" description="Helical" evidence="6">
    <location>
        <begin position="345"/>
        <end position="368"/>
    </location>
</feature>
<evidence type="ECO:0000256" key="4">
    <source>
        <dbReference type="ARBA" id="ARBA00022989"/>
    </source>
</evidence>
<dbReference type="InterPro" id="IPR050833">
    <property type="entry name" value="Poly_Biosynth_Transport"/>
</dbReference>
<feature type="transmembrane region" description="Helical" evidence="6">
    <location>
        <begin position="434"/>
        <end position="453"/>
    </location>
</feature>
<dbReference type="GO" id="GO:0005886">
    <property type="term" value="C:plasma membrane"/>
    <property type="evidence" value="ECO:0007669"/>
    <property type="project" value="UniProtKB-SubCell"/>
</dbReference>
<evidence type="ECO:0000256" key="6">
    <source>
        <dbReference type="SAM" id="Phobius"/>
    </source>
</evidence>
<proteinExistence type="predicted"/>
<dbReference type="EMBL" id="EU274663">
    <property type="protein sequence ID" value="ABX39500.1"/>
    <property type="molecule type" value="Genomic_DNA"/>
</dbReference>
<evidence type="ECO:0000256" key="2">
    <source>
        <dbReference type="ARBA" id="ARBA00022475"/>
    </source>
</evidence>
<feature type="transmembrane region" description="Helical" evidence="6">
    <location>
        <begin position="303"/>
        <end position="325"/>
    </location>
</feature>
<feature type="transmembrane region" description="Helical" evidence="6">
    <location>
        <begin position="404"/>
        <end position="422"/>
    </location>
</feature>
<reference evidence="7" key="1">
    <citation type="journal article" date="2008" name="J. Bacteriol.">
        <title>The Aeromonas hydrophila wb*O34 gene cluster: genetics and temperature regulation.</title>
        <authorList>
            <person name="Jimenez N."/>
            <person name="Canals R."/>
            <person name="Salo M.T."/>
            <person name="Vilches S."/>
            <person name="Merino S."/>
            <person name="Tomas J.M."/>
        </authorList>
    </citation>
    <scope>NUCLEOTIDE SEQUENCE</scope>
    <source>
        <strain evidence="7">AH-3</strain>
    </source>
</reference>
<feature type="transmembrane region" description="Helical" evidence="6">
    <location>
        <begin position="44"/>
        <end position="66"/>
    </location>
</feature>
<name>B3FN78_AERHY</name>
<feature type="transmembrane region" description="Helical" evidence="6">
    <location>
        <begin position="127"/>
        <end position="151"/>
    </location>
</feature>
<feature type="transmembrane region" description="Helical" evidence="6">
    <location>
        <begin position="12"/>
        <end position="32"/>
    </location>
</feature>
<sequence>MSGFNRLLKNSVANIINGFSNVILGIVISPFLLQRLPIDSFSIWNLSIQVGAFFALIGFGCQLTVARNITIAREKKDSIMECHIIKNGIVLSSLGIFLSCLLLTIIYNNFYSIFSKVEGIEASEDKITFFVVAISFVIGLISSVFSGFFTGIERNDIPAMINLSSRVILGILIVMSAQYGIKVMSYVYLVVNILSYLTIYISYSFIRNPLDNKPSKDDFEYKFGKFFSYFIGISIFNLASFMLVGLNGILVGKYAFNEFAYYSLGMSLVTAAVGFINAAMSPIIQPLVKLSNRSDSSKNLNKLVYNLTCIVMWLSIIAIIIAFYVGPYILSLWVGDSISIHVEKIFISLMAVNFVRLVGAPLGLLYLAQAKQNKIMHYPLLESVTSVVLTMVLISSYGMYAVPIGLAISASLILLIYSFRLLPILGESTYFIKYKLIFLIYPLSIFIFIIGSVEARYENIVIITYMLDILSILALIIGGYLVLSRAKDIKKILEV</sequence>
<evidence type="ECO:0000256" key="1">
    <source>
        <dbReference type="ARBA" id="ARBA00004651"/>
    </source>
</evidence>
<feature type="transmembrane region" description="Helical" evidence="6">
    <location>
        <begin position="163"/>
        <end position="181"/>
    </location>
</feature>